<accession>A0A947D6I8</accession>
<evidence type="ECO:0000313" key="9">
    <source>
        <dbReference type="EMBL" id="MBT9291054.1"/>
    </source>
</evidence>
<dbReference type="Pfam" id="PF12704">
    <property type="entry name" value="MacB_PCD"/>
    <property type="match status" value="1"/>
</dbReference>
<sequence>MSPSADRHPRAAGAPGGDRGVAAAQSFAAAQSLATALRFALRELRGGLGGFRIFILCIALGVAAIAGVNSVRRAMTETIAEEGQSILGGDLAFALVNREASPAEAASIGRLGTVSVAATLRAMARKGDGVDQTLVEIKAVDAAYPLYGRLEAETAGGVIADDARGLLARDGRGRYGALVEVPLMVRLGLAIGDEISVGTAQFTVAGVVRSEPDKVAGGVGFGPRLLIGEAALRETGLLQPGSLVRWHYRVKLASQVADEAGLRALANGIETAHPDAAFETRSRANAAPSLKRNIDRFAQFLTLVGLTALIVGGVGVANAVRAYLDGKRDVIATLKCLGASGSFVFRVYFLQILAIAGLGIVAGLVLGSIAPPIAGYFLSGVLPIGARAVLYPAELGLAVAYGFLVAVAFASIPLGRAHDVPPTALFRDAVEPDRRLPRPRYLVLVGAALAGLAALALGLAEDRVAALLYLAALGAAFGLLRLVAIGVIALAARMPSPPSAELRLALRNIHRPGAPTGSVVLSLGLGMTLLVTLALVDANLRDQIRQQLPKHAPSFFFMDVPNRQVPEFNALVRREAPDAQLVDVPMLRGRIVALKGVPAASVTPAREAAWVLTGDRGITYSDSLPENSRMVSGSWWAKDYAGPPLVSFEEDIARGLGLAIGDSVRVNVLGREFEAKIANFRRLQWETLGINFVMVFSPNTFRGAPHSFLATVTWADGGTADKEVDLLRKVTAAFPVVTTIRVKDALQAVDDLVGKLADGVGAAAGVTLATAVLVLAGALAAGQRRRIYDAVVLKTLGATRRRILTAFAFEYGLVGLAAALFGLVAGSAAAWMVLSRIMGLTFALDAAVAIGSVALALAATLGFGLYDTWRALGAKAAPVLRHL</sequence>
<keyword evidence="3 6" id="KW-0812">Transmembrane</keyword>
<feature type="transmembrane region" description="Helical" evidence="6">
    <location>
        <begin position="396"/>
        <end position="415"/>
    </location>
</feature>
<feature type="transmembrane region" description="Helical" evidence="6">
    <location>
        <begin position="846"/>
        <end position="866"/>
    </location>
</feature>
<dbReference type="RefSeq" id="WP_261969632.1">
    <property type="nucleotide sequence ID" value="NZ_JAHHZF010000008.1"/>
</dbReference>
<dbReference type="AlphaFoldDB" id="A0A947D6I8"/>
<feature type="transmembrane region" description="Helical" evidence="6">
    <location>
        <begin position="513"/>
        <end position="536"/>
    </location>
</feature>
<feature type="transmembrane region" description="Helical" evidence="6">
    <location>
        <begin position="803"/>
        <end position="834"/>
    </location>
</feature>
<evidence type="ECO:0000259" key="8">
    <source>
        <dbReference type="Pfam" id="PF12704"/>
    </source>
</evidence>
<evidence type="ECO:0000256" key="4">
    <source>
        <dbReference type="ARBA" id="ARBA00022989"/>
    </source>
</evidence>
<evidence type="ECO:0000259" key="7">
    <source>
        <dbReference type="Pfam" id="PF02687"/>
    </source>
</evidence>
<evidence type="ECO:0000256" key="5">
    <source>
        <dbReference type="ARBA" id="ARBA00023136"/>
    </source>
</evidence>
<comment type="caution">
    <text evidence="9">The sequence shown here is derived from an EMBL/GenBank/DDBJ whole genome shotgun (WGS) entry which is preliminary data.</text>
</comment>
<evidence type="ECO:0000256" key="6">
    <source>
        <dbReference type="SAM" id="Phobius"/>
    </source>
</evidence>
<keyword evidence="4 6" id="KW-1133">Transmembrane helix</keyword>
<dbReference type="Proteomes" id="UP000766595">
    <property type="component" value="Unassembled WGS sequence"/>
</dbReference>
<feature type="domain" description="ABC3 transporter permease C-terminal" evidence="7">
    <location>
        <begin position="304"/>
        <end position="415"/>
    </location>
</feature>
<dbReference type="InterPro" id="IPR038766">
    <property type="entry name" value="Membrane_comp_ABC_pdt"/>
</dbReference>
<dbReference type="PANTHER" id="PTHR30287">
    <property type="entry name" value="MEMBRANE COMPONENT OF PREDICTED ABC SUPERFAMILY METABOLITE UPTAKE TRANSPORTER"/>
    <property type="match status" value="1"/>
</dbReference>
<reference evidence="9 10" key="1">
    <citation type="submission" date="2021-06" db="EMBL/GenBank/DDBJ databases">
        <authorList>
            <person name="Grouzdev D.S."/>
            <person name="Koziaeva V."/>
        </authorList>
    </citation>
    <scope>NUCLEOTIDE SEQUENCE [LARGE SCALE GENOMIC DNA]</scope>
    <source>
        <strain evidence="9 10">22</strain>
    </source>
</reference>
<dbReference type="PANTHER" id="PTHR30287:SF1">
    <property type="entry name" value="INNER MEMBRANE PROTEIN"/>
    <property type="match status" value="1"/>
</dbReference>
<proteinExistence type="predicted"/>
<evidence type="ECO:0000256" key="1">
    <source>
        <dbReference type="ARBA" id="ARBA00004651"/>
    </source>
</evidence>
<feature type="transmembrane region" description="Helical" evidence="6">
    <location>
        <begin position="49"/>
        <end position="68"/>
    </location>
</feature>
<dbReference type="InterPro" id="IPR025857">
    <property type="entry name" value="MacB_PCD"/>
</dbReference>
<dbReference type="EMBL" id="JAHHZF010000008">
    <property type="protein sequence ID" value="MBT9291054.1"/>
    <property type="molecule type" value="Genomic_DNA"/>
</dbReference>
<name>A0A947D6I8_9HYPH</name>
<feature type="domain" description="ABC3 transporter permease C-terminal" evidence="7">
    <location>
        <begin position="763"/>
        <end position="873"/>
    </location>
</feature>
<dbReference type="InterPro" id="IPR003838">
    <property type="entry name" value="ABC3_permease_C"/>
</dbReference>
<keyword evidence="5 6" id="KW-0472">Membrane</keyword>
<keyword evidence="10" id="KW-1185">Reference proteome</keyword>
<dbReference type="Pfam" id="PF02687">
    <property type="entry name" value="FtsX"/>
    <property type="match status" value="2"/>
</dbReference>
<gene>
    <name evidence="9" type="ORF">KL771_16430</name>
</gene>
<feature type="transmembrane region" description="Helical" evidence="6">
    <location>
        <begin position="466"/>
        <end position="492"/>
    </location>
</feature>
<organism evidence="9 10">
    <name type="scientific">Prosthecodimorpha staleyi</name>
    <dbReference type="NCBI Taxonomy" id="2840188"/>
    <lineage>
        <taxon>Bacteria</taxon>
        <taxon>Pseudomonadati</taxon>
        <taxon>Pseudomonadota</taxon>
        <taxon>Alphaproteobacteria</taxon>
        <taxon>Hyphomicrobiales</taxon>
        <taxon>Ancalomicrobiaceae</taxon>
        <taxon>Prosthecodimorpha</taxon>
    </lineage>
</organism>
<dbReference type="GO" id="GO:0005886">
    <property type="term" value="C:plasma membrane"/>
    <property type="evidence" value="ECO:0007669"/>
    <property type="project" value="UniProtKB-SubCell"/>
</dbReference>
<feature type="transmembrane region" description="Helical" evidence="6">
    <location>
        <begin position="300"/>
        <end position="323"/>
    </location>
</feature>
<feature type="transmembrane region" description="Helical" evidence="6">
    <location>
        <begin position="441"/>
        <end position="460"/>
    </location>
</feature>
<comment type="subcellular location">
    <subcellularLocation>
        <location evidence="1">Cell membrane</location>
        <topology evidence="1">Multi-pass membrane protein</topology>
    </subcellularLocation>
</comment>
<evidence type="ECO:0000256" key="2">
    <source>
        <dbReference type="ARBA" id="ARBA00022475"/>
    </source>
</evidence>
<feature type="transmembrane region" description="Helical" evidence="6">
    <location>
        <begin position="760"/>
        <end position="782"/>
    </location>
</feature>
<feature type="transmembrane region" description="Helical" evidence="6">
    <location>
        <begin position="343"/>
        <end position="366"/>
    </location>
</feature>
<evidence type="ECO:0000313" key="10">
    <source>
        <dbReference type="Proteomes" id="UP000766595"/>
    </source>
</evidence>
<evidence type="ECO:0000256" key="3">
    <source>
        <dbReference type="ARBA" id="ARBA00022692"/>
    </source>
</evidence>
<protein>
    <submittedName>
        <fullName evidence="9">ABC transporter permease</fullName>
    </submittedName>
</protein>
<keyword evidence="2" id="KW-1003">Cell membrane</keyword>
<feature type="domain" description="MacB-like periplasmic core" evidence="8">
    <location>
        <begin position="54"/>
        <end position="228"/>
    </location>
</feature>